<sequence length="32" mass="3709">MRSCPNRNQRRASGDKVSTLVLKVIDEHVKRD</sequence>
<keyword evidence="2" id="KW-1185">Reference proteome</keyword>
<name>A0A9X9LCK7_GULGU</name>
<accession>A0A9X9LCK7</accession>
<evidence type="ECO:0000313" key="1">
    <source>
        <dbReference type="EMBL" id="VCW49997.1"/>
    </source>
</evidence>
<comment type="caution">
    <text evidence="1">The sequence shown here is derived from an EMBL/GenBank/DDBJ whole genome shotgun (WGS) entry which is preliminary data.</text>
</comment>
<proteinExistence type="predicted"/>
<organism evidence="1 2">
    <name type="scientific">Gulo gulo</name>
    <name type="common">Wolverine</name>
    <name type="synonym">Gluton</name>
    <dbReference type="NCBI Taxonomy" id="48420"/>
    <lineage>
        <taxon>Eukaryota</taxon>
        <taxon>Metazoa</taxon>
        <taxon>Chordata</taxon>
        <taxon>Craniata</taxon>
        <taxon>Vertebrata</taxon>
        <taxon>Euteleostomi</taxon>
        <taxon>Mammalia</taxon>
        <taxon>Eutheria</taxon>
        <taxon>Laurasiatheria</taxon>
        <taxon>Carnivora</taxon>
        <taxon>Caniformia</taxon>
        <taxon>Musteloidea</taxon>
        <taxon>Mustelidae</taxon>
        <taxon>Guloninae</taxon>
        <taxon>Gulo</taxon>
    </lineage>
</organism>
<reference evidence="1 2" key="1">
    <citation type="submission" date="2018-10" db="EMBL/GenBank/DDBJ databases">
        <authorList>
            <person name="Ekblom R."/>
            <person name="Jareborg N."/>
        </authorList>
    </citation>
    <scope>NUCLEOTIDE SEQUENCE [LARGE SCALE GENOMIC DNA]</scope>
    <source>
        <tissue evidence="1">Muscle</tissue>
    </source>
</reference>
<evidence type="ECO:0000313" key="2">
    <source>
        <dbReference type="Proteomes" id="UP000269945"/>
    </source>
</evidence>
<dbReference type="Proteomes" id="UP000269945">
    <property type="component" value="Unassembled WGS sequence"/>
</dbReference>
<protein>
    <submittedName>
        <fullName evidence="1">Uncharacterized protein</fullName>
    </submittedName>
</protein>
<dbReference type="EMBL" id="CYRY02000470">
    <property type="protein sequence ID" value="VCW49997.1"/>
    <property type="molecule type" value="Genomic_DNA"/>
</dbReference>
<gene>
    <name evidence="1" type="ORF">BN2614_LOCUS2</name>
</gene>
<dbReference type="AlphaFoldDB" id="A0A9X9LCK7"/>